<keyword evidence="4 9" id="KW-0503">Monooxygenase</keyword>
<name>A0A509EK84_9HYPH</name>
<protein>
    <submittedName>
        <fullName evidence="9">Nitrilotriacetate monooxygenase component A</fullName>
        <ecNumber evidence="9">1.14.14.10</ecNumber>
    </submittedName>
</protein>
<feature type="domain" description="Luciferase-like" evidence="8">
    <location>
        <begin position="37"/>
        <end position="407"/>
    </location>
</feature>
<comment type="similarity">
    <text evidence="5">Belongs to the NtaA/SnaA/DszA monooxygenase family.</text>
</comment>
<dbReference type="PANTHER" id="PTHR30011">
    <property type="entry name" value="ALKANESULFONATE MONOOXYGENASE-RELATED"/>
    <property type="match status" value="1"/>
</dbReference>
<feature type="binding site" evidence="6">
    <location>
        <position position="169"/>
    </location>
    <ligand>
        <name>FMN</name>
        <dbReference type="ChEBI" id="CHEBI:58210"/>
    </ligand>
</feature>
<feature type="binding site" evidence="6">
    <location>
        <position position="119"/>
    </location>
    <ligand>
        <name>FMN</name>
        <dbReference type="ChEBI" id="CHEBI:58210"/>
    </ligand>
</feature>
<dbReference type="NCBIfam" id="TIGR03860">
    <property type="entry name" value="FMN_nitrolo"/>
    <property type="match status" value="1"/>
</dbReference>
<evidence type="ECO:0000256" key="5">
    <source>
        <dbReference type="ARBA" id="ARBA00033748"/>
    </source>
</evidence>
<dbReference type="PIRSF" id="PIRSF000337">
    <property type="entry name" value="NTA_MOA"/>
    <property type="match status" value="1"/>
</dbReference>
<feature type="binding site" evidence="6">
    <location>
        <position position="173"/>
    </location>
    <ligand>
        <name>FMN</name>
        <dbReference type="ChEBI" id="CHEBI:58210"/>
    </ligand>
</feature>
<gene>
    <name evidence="9" type="primary">ntaA_3</name>
    <name evidence="9" type="ORF">MET9862_05212</name>
</gene>
<dbReference type="AlphaFoldDB" id="A0A509EK84"/>
<evidence type="ECO:0000259" key="8">
    <source>
        <dbReference type="Pfam" id="PF00296"/>
    </source>
</evidence>
<proteinExistence type="inferred from homology"/>
<evidence type="ECO:0000256" key="1">
    <source>
        <dbReference type="ARBA" id="ARBA00022630"/>
    </source>
</evidence>
<accession>A0A509EK84</accession>
<evidence type="ECO:0000256" key="4">
    <source>
        <dbReference type="ARBA" id="ARBA00023033"/>
    </source>
</evidence>
<feature type="binding site" evidence="6">
    <location>
        <position position="244"/>
    </location>
    <ligand>
        <name>FMN</name>
        <dbReference type="ChEBI" id="CHEBI:58210"/>
    </ligand>
</feature>
<dbReference type="InterPro" id="IPR011251">
    <property type="entry name" value="Luciferase-like_dom"/>
</dbReference>
<feature type="region of interest" description="Disordered" evidence="7">
    <location>
        <begin position="447"/>
        <end position="468"/>
    </location>
</feature>
<keyword evidence="3 9" id="KW-0560">Oxidoreductase</keyword>
<dbReference type="InterPro" id="IPR036661">
    <property type="entry name" value="Luciferase-like_sf"/>
</dbReference>
<keyword evidence="10" id="KW-1185">Reference proteome</keyword>
<evidence type="ECO:0000256" key="7">
    <source>
        <dbReference type="SAM" id="MobiDB-lite"/>
    </source>
</evidence>
<dbReference type="Pfam" id="PF00296">
    <property type="entry name" value="Bac_luciferase"/>
    <property type="match status" value="1"/>
</dbReference>
<dbReference type="PANTHER" id="PTHR30011:SF16">
    <property type="entry name" value="C2H2 FINGER DOMAIN TRANSCRIPTION FACTOR (EUROFUNG)-RELATED"/>
    <property type="match status" value="1"/>
</dbReference>
<evidence type="ECO:0000313" key="9">
    <source>
        <dbReference type="EMBL" id="VUD74580.1"/>
    </source>
</evidence>
<dbReference type="InterPro" id="IPR051260">
    <property type="entry name" value="Diverse_substr_monoxygenases"/>
</dbReference>
<organism evidence="9 10">
    <name type="scientific">Methylobacterium symbioticum</name>
    <dbReference type="NCBI Taxonomy" id="2584084"/>
    <lineage>
        <taxon>Bacteria</taxon>
        <taxon>Pseudomonadati</taxon>
        <taxon>Pseudomonadota</taxon>
        <taxon>Alphaproteobacteria</taxon>
        <taxon>Hyphomicrobiales</taxon>
        <taxon>Methylobacteriaceae</taxon>
        <taxon>Methylobacterium</taxon>
    </lineage>
</organism>
<reference evidence="9 10" key="1">
    <citation type="submission" date="2019-06" db="EMBL/GenBank/DDBJ databases">
        <authorList>
            <person name="Rodrigo-Torres L."/>
            <person name="Arahal R. D."/>
            <person name="Lucena T."/>
        </authorList>
    </citation>
    <scope>NUCLEOTIDE SEQUENCE [LARGE SCALE GENOMIC DNA]</scope>
    <source>
        <strain evidence="9 10">SB0023/3</strain>
    </source>
</reference>
<feature type="compositionally biased region" description="Low complexity" evidence="7">
    <location>
        <begin position="452"/>
        <end position="468"/>
    </location>
</feature>
<dbReference type="Gene3D" id="3.20.20.30">
    <property type="entry name" value="Luciferase-like domain"/>
    <property type="match status" value="1"/>
</dbReference>
<feature type="binding site" evidence="6">
    <location>
        <position position="243"/>
    </location>
    <ligand>
        <name>FMN</name>
        <dbReference type="ChEBI" id="CHEBI:58210"/>
    </ligand>
</feature>
<dbReference type="EMBL" id="CABFPH010000136">
    <property type="protein sequence ID" value="VUD74580.1"/>
    <property type="molecule type" value="Genomic_DNA"/>
</dbReference>
<evidence type="ECO:0000256" key="3">
    <source>
        <dbReference type="ARBA" id="ARBA00023002"/>
    </source>
</evidence>
<keyword evidence="2 6" id="KW-0288">FMN</keyword>
<feature type="binding site" evidence="6">
    <location>
        <position position="77"/>
    </location>
    <ligand>
        <name>FMN</name>
        <dbReference type="ChEBI" id="CHEBI:58210"/>
    </ligand>
</feature>
<keyword evidence="1 6" id="KW-0285">Flavoprotein</keyword>
<dbReference type="InterPro" id="IPR016215">
    <property type="entry name" value="NTA_MOA"/>
</dbReference>
<dbReference type="GO" id="GO:0018529">
    <property type="term" value="F:nitrilotriacetate monooxygenase activity"/>
    <property type="evidence" value="ECO:0007669"/>
    <property type="project" value="UniProtKB-EC"/>
</dbReference>
<dbReference type="SUPFAM" id="SSF51679">
    <property type="entry name" value="Bacterial luciferase-like"/>
    <property type="match status" value="1"/>
</dbReference>
<dbReference type="CDD" id="cd01095">
    <property type="entry name" value="Nitrilotriacetate_monoxgenase"/>
    <property type="match status" value="1"/>
</dbReference>
<evidence type="ECO:0000313" key="10">
    <source>
        <dbReference type="Proteomes" id="UP000410984"/>
    </source>
</evidence>
<sequence>MLSRLTPPPRPTPSTLRPQFMTQSTLRLGAFFYATGHHIAGWRHPSSEADGGINLERYVGWAQKAEAAKFDLVFLEDGTGIRDSNLRSSERTARSTHFEPVTLLSALAAVTSRIGLVATTSTSFNEPYNVARRFASLDHLSGGRAGWNLVTSTTDAEAANFGTGGIAQHADRYARAEEFVDVVLGLWNTWDDDAVVIDRESGQFSKPDGFRPLNHRGTHFEVRGPLNISRTPQGQPVLVQAGSSGPGKDLAARTAEIVFTANQTLDEAVDFYRDLKGRMAGFGRAPDDLKVMPGLFPVVGRSEAEARAKFEALQDLIDPVVGLALLERMVGGFDLSGYDPDGPVPDLPEANGAKSRQRLMFDLARREGLSLRQLYLRIAGARGHSQIVGTPAQIADEMETRFRAGGADGFNIMPATLPGGLDDFIELVLPELRRRGLFRQDYEGRTLRGHLGSRPPAGFGAAAPRPAG</sequence>
<evidence type="ECO:0000256" key="6">
    <source>
        <dbReference type="PIRSR" id="PIRSR000337-1"/>
    </source>
</evidence>
<dbReference type="Proteomes" id="UP000410984">
    <property type="component" value="Unassembled WGS sequence"/>
</dbReference>
<evidence type="ECO:0000256" key="2">
    <source>
        <dbReference type="ARBA" id="ARBA00022643"/>
    </source>
</evidence>
<dbReference type="EC" id="1.14.14.10" evidence="9"/>